<dbReference type="eggNOG" id="ENOG502RZU5">
    <property type="taxonomic scope" value="Eukaryota"/>
</dbReference>
<feature type="compositionally biased region" description="Polar residues" evidence="7">
    <location>
        <begin position="477"/>
        <end position="487"/>
    </location>
</feature>
<feature type="compositionally biased region" description="Polar residues" evidence="7">
    <location>
        <begin position="504"/>
        <end position="514"/>
    </location>
</feature>
<accession>W4KDB2</accession>
<evidence type="ECO:0000256" key="4">
    <source>
        <dbReference type="ARBA" id="ARBA00023015"/>
    </source>
</evidence>
<feature type="domain" description="PAS" evidence="8">
    <location>
        <begin position="47"/>
        <end position="93"/>
    </location>
</feature>
<evidence type="ECO:0008006" key="12">
    <source>
        <dbReference type="Google" id="ProtNLM"/>
    </source>
</evidence>
<feature type="compositionally biased region" description="Pro residues" evidence="7">
    <location>
        <begin position="10"/>
        <end position="19"/>
    </location>
</feature>
<feature type="compositionally biased region" description="Polar residues" evidence="7">
    <location>
        <begin position="439"/>
        <end position="459"/>
    </location>
</feature>
<keyword evidence="3" id="KW-0862">Zinc</keyword>
<keyword evidence="1" id="KW-0479">Metal-binding</keyword>
<dbReference type="PROSITE" id="PS00344">
    <property type="entry name" value="GATA_ZN_FINGER_1"/>
    <property type="match status" value="1"/>
</dbReference>
<evidence type="ECO:0000256" key="1">
    <source>
        <dbReference type="ARBA" id="ARBA00022723"/>
    </source>
</evidence>
<dbReference type="OrthoDB" id="2162994at2759"/>
<keyword evidence="4" id="KW-0805">Transcription regulation</keyword>
<feature type="compositionally biased region" description="Polar residues" evidence="7">
    <location>
        <begin position="557"/>
        <end position="566"/>
    </location>
</feature>
<dbReference type="SUPFAM" id="SSF57716">
    <property type="entry name" value="Glucocorticoid receptor-like (DNA-binding domain)"/>
    <property type="match status" value="1"/>
</dbReference>
<dbReference type="SUPFAM" id="SSF55785">
    <property type="entry name" value="PYP-like sensor domain (PAS domain)"/>
    <property type="match status" value="1"/>
</dbReference>
<dbReference type="GO" id="GO:0006355">
    <property type="term" value="P:regulation of DNA-templated transcription"/>
    <property type="evidence" value="ECO:0007669"/>
    <property type="project" value="InterPro"/>
</dbReference>
<feature type="compositionally biased region" description="Polar residues" evidence="7">
    <location>
        <begin position="364"/>
        <end position="387"/>
    </location>
</feature>
<sequence length="750" mass="81995">MLNLSSYDPLPLPQHPPSLAPDQSFSKFPKVGETRCYWTLLSADLHFLYLDPVLAHHLVDQANDLVGKSLFDFVHPDEKASATHDLRNVLESRTLHGSVTRMRYSRLSRVRRLLGYQGPHHVWPEAEKIAIDSNYMAVDLVINWAAEGLVLCFIHAVVDLTPYDNDEHVKTGWTNWCGTSAMTDQEAQLLYQRLLHSIPQSGNMSRAFQILLNQSDRPLLFSWPPQQAQGPTASDFAKLSDEVQIENSPHTGNDAKTSCTRRYKALQNMTSSDGVREVESIFIPHGSIIFACHKVNSPSRSSSTSNASMQQQQSNYDTGYMGSQNQQFYSDQTTGSYALPPMQVSPTSSYNFLSQSSQVPVLPPFSTQPWSTGPDPSTSHQLLGSQWASAASTASYTSGTPQMRVSPYASQQQQQTQAPLPRQWSPQPSPYAEMDNPMPQASYSRPLSPSYGYSSSEVQQAPPPNTDTVPPPKTGQRRTSPSNSRDQYGSGGRSSGHPPVGITRCSSCKVTQSPEWRKGPSGKKDLCNACGLRYARSRAKKEGIAQRRRKDKANGPTPKQEQQSPKPLSATPPLSAPYPGLRQASYEDTSFTSTSPAGSGSGSEVYPPPGPPGPQAFNSLTPSPSPPAGNVGFQHYPSHRHARESDVRQQYSSSTPSYYPSPLSNTGVQHGSHGNGGHGHTLSRIESLPQLVNRMSPLLSSASSNSPGSGHAASYERERDRDRDSITLPPTPLSADPRHGPASKMTFVTQ</sequence>
<feature type="compositionally biased region" description="Low complexity" evidence="7">
    <location>
        <begin position="696"/>
        <end position="713"/>
    </location>
</feature>
<dbReference type="PANTHER" id="PTHR47172">
    <property type="entry name" value="OS01G0976800 PROTEIN"/>
    <property type="match status" value="1"/>
</dbReference>
<feature type="region of interest" description="Disordered" evidence="7">
    <location>
        <begin position="364"/>
        <end position="750"/>
    </location>
</feature>
<dbReference type="Pfam" id="PF00320">
    <property type="entry name" value="GATA"/>
    <property type="match status" value="1"/>
</dbReference>
<dbReference type="PROSITE" id="PS50112">
    <property type="entry name" value="PAS"/>
    <property type="match status" value="1"/>
</dbReference>
<evidence type="ECO:0000256" key="2">
    <source>
        <dbReference type="ARBA" id="ARBA00022771"/>
    </source>
</evidence>
<dbReference type="InterPro" id="IPR035965">
    <property type="entry name" value="PAS-like_dom_sf"/>
</dbReference>
<evidence type="ECO:0000256" key="5">
    <source>
        <dbReference type="ARBA" id="ARBA00023163"/>
    </source>
</evidence>
<reference evidence="10 11" key="1">
    <citation type="journal article" date="2012" name="New Phytol.">
        <title>Insight into trade-off between wood decay and parasitism from the genome of a fungal forest pathogen.</title>
        <authorList>
            <person name="Olson A."/>
            <person name="Aerts A."/>
            <person name="Asiegbu F."/>
            <person name="Belbahri L."/>
            <person name="Bouzid O."/>
            <person name="Broberg A."/>
            <person name="Canback B."/>
            <person name="Coutinho P.M."/>
            <person name="Cullen D."/>
            <person name="Dalman K."/>
            <person name="Deflorio G."/>
            <person name="van Diepen L.T."/>
            <person name="Dunand C."/>
            <person name="Duplessis S."/>
            <person name="Durling M."/>
            <person name="Gonthier P."/>
            <person name="Grimwood J."/>
            <person name="Fossdal C.G."/>
            <person name="Hansson D."/>
            <person name="Henrissat B."/>
            <person name="Hietala A."/>
            <person name="Himmelstrand K."/>
            <person name="Hoffmeister D."/>
            <person name="Hogberg N."/>
            <person name="James T.Y."/>
            <person name="Karlsson M."/>
            <person name="Kohler A."/>
            <person name="Kues U."/>
            <person name="Lee Y.H."/>
            <person name="Lin Y.C."/>
            <person name="Lind M."/>
            <person name="Lindquist E."/>
            <person name="Lombard V."/>
            <person name="Lucas S."/>
            <person name="Lunden K."/>
            <person name="Morin E."/>
            <person name="Murat C."/>
            <person name="Park J."/>
            <person name="Raffaello T."/>
            <person name="Rouze P."/>
            <person name="Salamov A."/>
            <person name="Schmutz J."/>
            <person name="Solheim H."/>
            <person name="Stahlberg J."/>
            <person name="Velez H."/>
            <person name="de Vries R.P."/>
            <person name="Wiebenga A."/>
            <person name="Woodward S."/>
            <person name="Yakovlev I."/>
            <person name="Garbelotto M."/>
            <person name="Martin F."/>
            <person name="Grigoriev I.V."/>
            <person name="Stenlid J."/>
        </authorList>
    </citation>
    <scope>NUCLEOTIDE SEQUENCE [LARGE SCALE GENOMIC DNA]</scope>
    <source>
        <strain evidence="10 11">TC 32-1</strain>
    </source>
</reference>
<feature type="region of interest" description="Disordered" evidence="7">
    <location>
        <begin position="1"/>
        <end position="24"/>
    </location>
</feature>
<dbReference type="HOGENOM" id="CLU_016009_0_0_1"/>
<dbReference type="RefSeq" id="XP_009545365.1">
    <property type="nucleotide sequence ID" value="XM_009547070.1"/>
</dbReference>
<feature type="compositionally biased region" description="Basic and acidic residues" evidence="7">
    <location>
        <begin position="515"/>
        <end position="526"/>
    </location>
</feature>
<organism evidence="10 11">
    <name type="scientific">Heterobasidion irregulare (strain TC 32-1)</name>
    <dbReference type="NCBI Taxonomy" id="747525"/>
    <lineage>
        <taxon>Eukaryota</taxon>
        <taxon>Fungi</taxon>
        <taxon>Dikarya</taxon>
        <taxon>Basidiomycota</taxon>
        <taxon>Agaricomycotina</taxon>
        <taxon>Agaricomycetes</taxon>
        <taxon>Russulales</taxon>
        <taxon>Bondarzewiaceae</taxon>
        <taxon>Heterobasidion</taxon>
        <taxon>Heterobasidion annosum species complex</taxon>
    </lineage>
</organism>
<dbReference type="InterPro" id="IPR000679">
    <property type="entry name" value="Znf_GATA"/>
</dbReference>
<evidence type="ECO:0000256" key="6">
    <source>
        <dbReference type="PROSITE-ProRule" id="PRU00094"/>
    </source>
</evidence>
<feature type="region of interest" description="Disordered" evidence="7">
    <location>
        <begin position="300"/>
        <end position="320"/>
    </location>
</feature>
<dbReference type="EMBL" id="KI925457">
    <property type="protein sequence ID" value="ETW83081.1"/>
    <property type="molecule type" value="Genomic_DNA"/>
</dbReference>
<dbReference type="Gene3D" id="3.30.450.20">
    <property type="entry name" value="PAS domain"/>
    <property type="match status" value="1"/>
</dbReference>
<dbReference type="AlphaFoldDB" id="W4KDB2"/>
<evidence type="ECO:0000313" key="10">
    <source>
        <dbReference type="EMBL" id="ETW83081.1"/>
    </source>
</evidence>
<dbReference type="InterPro" id="IPR013088">
    <property type="entry name" value="Znf_NHR/GATA"/>
</dbReference>
<evidence type="ECO:0000313" key="11">
    <source>
        <dbReference type="Proteomes" id="UP000030671"/>
    </source>
</evidence>
<dbReference type="CDD" id="cd00202">
    <property type="entry name" value="ZnF_GATA"/>
    <property type="match status" value="1"/>
</dbReference>
<feature type="compositionally biased region" description="Low complexity" evidence="7">
    <location>
        <begin position="388"/>
        <end position="398"/>
    </location>
</feature>
<feature type="compositionally biased region" description="Low complexity" evidence="7">
    <location>
        <begin position="300"/>
        <end position="315"/>
    </location>
</feature>
<dbReference type="KEGG" id="hir:HETIRDRAFT_458619"/>
<dbReference type="GO" id="GO:0008270">
    <property type="term" value="F:zinc ion binding"/>
    <property type="evidence" value="ECO:0007669"/>
    <property type="project" value="UniProtKB-KW"/>
</dbReference>
<evidence type="ECO:0000259" key="8">
    <source>
        <dbReference type="PROSITE" id="PS50112"/>
    </source>
</evidence>
<dbReference type="GeneID" id="20676931"/>
<dbReference type="PROSITE" id="PS50114">
    <property type="entry name" value="GATA_ZN_FINGER_2"/>
    <property type="match status" value="1"/>
</dbReference>
<dbReference type="Proteomes" id="UP000030671">
    <property type="component" value="Unassembled WGS sequence"/>
</dbReference>
<dbReference type="SMART" id="SM00401">
    <property type="entry name" value="ZnF_GATA"/>
    <property type="match status" value="1"/>
</dbReference>
<keyword evidence="11" id="KW-1185">Reference proteome</keyword>
<dbReference type="InterPro" id="IPR000014">
    <property type="entry name" value="PAS"/>
</dbReference>
<evidence type="ECO:0000256" key="3">
    <source>
        <dbReference type="ARBA" id="ARBA00022833"/>
    </source>
</evidence>
<dbReference type="GO" id="GO:0043565">
    <property type="term" value="F:sequence-specific DNA binding"/>
    <property type="evidence" value="ECO:0007669"/>
    <property type="project" value="InterPro"/>
</dbReference>
<dbReference type="InParanoid" id="W4KDB2"/>
<feature type="compositionally biased region" description="Low complexity" evidence="7">
    <location>
        <begin position="589"/>
        <end position="605"/>
    </location>
</feature>
<dbReference type="Gene3D" id="3.30.50.10">
    <property type="entry name" value="Erythroid Transcription Factor GATA-1, subunit A"/>
    <property type="match status" value="1"/>
</dbReference>
<name>W4KDB2_HETIT</name>
<keyword evidence="2 6" id="KW-0863">Zinc-finger</keyword>
<dbReference type="PANTHER" id="PTHR47172:SF24">
    <property type="entry name" value="GATA ZINC FINGER DOMAIN-CONTAINING PROTEIN 14-RELATED"/>
    <property type="match status" value="1"/>
</dbReference>
<evidence type="ECO:0000259" key="9">
    <source>
        <dbReference type="PROSITE" id="PS50114"/>
    </source>
</evidence>
<feature type="compositionally biased region" description="Pro residues" evidence="7">
    <location>
        <begin position="461"/>
        <end position="473"/>
    </location>
</feature>
<keyword evidence="5" id="KW-0804">Transcription</keyword>
<protein>
    <recommendedName>
        <fullName evidence="12">GATA-type domain-containing protein</fullName>
    </recommendedName>
</protein>
<gene>
    <name evidence="10" type="ORF">HETIRDRAFT_458619</name>
</gene>
<feature type="domain" description="GATA-type" evidence="9">
    <location>
        <begin position="504"/>
        <end position="534"/>
    </location>
</feature>
<proteinExistence type="predicted"/>
<feature type="compositionally biased region" description="Basic and acidic residues" evidence="7">
    <location>
        <begin position="714"/>
        <end position="725"/>
    </location>
</feature>
<feature type="compositionally biased region" description="Low complexity" evidence="7">
    <location>
        <begin position="651"/>
        <end position="672"/>
    </location>
</feature>
<dbReference type="STRING" id="747525.W4KDB2"/>
<evidence type="ECO:0000256" key="7">
    <source>
        <dbReference type="SAM" id="MobiDB-lite"/>
    </source>
</evidence>